<evidence type="ECO:0000256" key="3">
    <source>
        <dbReference type="ARBA" id="ARBA00022737"/>
    </source>
</evidence>
<keyword evidence="4 7" id="KW-0863">Zinc-finger</keyword>
<dbReference type="PROSITE" id="PS51804">
    <property type="entry name" value="ZF_C2HC_LYAR"/>
    <property type="match status" value="2"/>
</dbReference>
<organism evidence="10">
    <name type="scientific">Trypanosoma congolense (strain IL3000)</name>
    <dbReference type="NCBI Taxonomy" id="1068625"/>
    <lineage>
        <taxon>Eukaryota</taxon>
        <taxon>Discoba</taxon>
        <taxon>Euglenozoa</taxon>
        <taxon>Kinetoplastea</taxon>
        <taxon>Metakinetoplastina</taxon>
        <taxon>Trypanosomatida</taxon>
        <taxon>Trypanosomatidae</taxon>
        <taxon>Trypanosoma</taxon>
        <taxon>Nannomonas</taxon>
    </lineage>
</organism>
<dbReference type="Gene3D" id="3.30.1490.490">
    <property type="match status" value="1"/>
</dbReference>
<feature type="compositionally biased region" description="Basic and acidic residues" evidence="8">
    <location>
        <begin position="105"/>
        <end position="120"/>
    </location>
</feature>
<dbReference type="PANTHER" id="PTHR13100:SF10">
    <property type="entry name" value="CELL GROWTH-REGULATING NUCLEOLAR PROTEIN"/>
    <property type="match status" value="1"/>
</dbReference>
<evidence type="ECO:0000256" key="2">
    <source>
        <dbReference type="ARBA" id="ARBA00022723"/>
    </source>
</evidence>
<feature type="domain" description="Zinc finger C2H2 LYAR-type" evidence="9">
    <location>
        <begin position="67"/>
        <end position="94"/>
    </location>
</feature>
<dbReference type="AlphaFoldDB" id="G0UKC4"/>
<dbReference type="GO" id="GO:0003677">
    <property type="term" value="F:DNA binding"/>
    <property type="evidence" value="ECO:0007669"/>
    <property type="project" value="InterPro"/>
</dbReference>
<gene>
    <name evidence="10" type="ORF">TCIL3000_3_2620</name>
</gene>
<dbReference type="InterPro" id="IPR039999">
    <property type="entry name" value="LYAR"/>
</dbReference>
<dbReference type="PANTHER" id="PTHR13100">
    <property type="entry name" value="CELL GROWTH-REGULATING NUCLEOLAR PROTEIN LYAR"/>
    <property type="match status" value="1"/>
</dbReference>
<dbReference type="InterPro" id="IPR036236">
    <property type="entry name" value="Znf_C2H2_sf"/>
</dbReference>
<evidence type="ECO:0000256" key="6">
    <source>
        <dbReference type="ARBA" id="ARBA00023242"/>
    </source>
</evidence>
<evidence type="ECO:0000256" key="7">
    <source>
        <dbReference type="PROSITE-ProRule" id="PRU01145"/>
    </source>
</evidence>
<sequence>MLVKGKRIRKRIGVGFDHIAPLLSHPLCIFRRICAYSMVSFTCSVCQDVVKKPKVIGHANGCRGASFVCVDCMEVFDLETVRGHTSCVTEVEKYQGKWQRNGSATERKSHMGVTRAREVSSDSNSDDESWVRQKKAAPTPGVVVPPSRNGDGCRKKQPRLESFALPPSVSEEVAEYTVPGFVLGSSEEVAKVARWVLEDAAPESLSVREVARRLVGYYETRIARQLRVTVESLIRRGELRLEGGVVVSP</sequence>
<reference evidence="10" key="1">
    <citation type="journal article" date="2012" name="Proc. Natl. Acad. Sci. U.S.A.">
        <title>Antigenic diversity is generated by distinct evolutionary mechanisms in African trypanosome species.</title>
        <authorList>
            <person name="Jackson A.P."/>
            <person name="Berry A."/>
            <person name="Aslett M."/>
            <person name="Allison H.C."/>
            <person name="Burton P."/>
            <person name="Vavrova-Anderson J."/>
            <person name="Brown R."/>
            <person name="Browne H."/>
            <person name="Corton N."/>
            <person name="Hauser H."/>
            <person name="Gamble J."/>
            <person name="Gilderthorp R."/>
            <person name="Marcello L."/>
            <person name="McQuillan J."/>
            <person name="Otto T.D."/>
            <person name="Quail M.A."/>
            <person name="Sanders M.J."/>
            <person name="van Tonder A."/>
            <person name="Ginger M.L."/>
            <person name="Field M.C."/>
            <person name="Barry J.D."/>
            <person name="Hertz-Fowler C."/>
            <person name="Berriman M."/>
        </authorList>
    </citation>
    <scope>NUCLEOTIDE SEQUENCE</scope>
    <source>
        <strain evidence="10">IL3000</strain>
    </source>
</reference>
<dbReference type="EMBL" id="HE575316">
    <property type="protein sequence ID" value="CCC89829.1"/>
    <property type="molecule type" value="Genomic_DNA"/>
</dbReference>
<dbReference type="GO" id="GO:0000122">
    <property type="term" value="P:negative regulation of transcription by RNA polymerase II"/>
    <property type="evidence" value="ECO:0007669"/>
    <property type="project" value="TreeGrafter"/>
</dbReference>
<proteinExistence type="predicted"/>
<protein>
    <submittedName>
        <fullName evidence="10">Putative RNA binding protein</fullName>
    </submittedName>
</protein>
<evidence type="ECO:0000259" key="9">
    <source>
        <dbReference type="Pfam" id="PF08790"/>
    </source>
</evidence>
<keyword evidence="6" id="KW-0539">Nucleus</keyword>
<feature type="region of interest" description="Disordered" evidence="8">
    <location>
        <begin position="100"/>
        <end position="155"/>
    </location>
</feature>
<keyword evidence="5" id="KW-0862">Zinc</keyword>
<name>G0UKC4_TRYCI</name>
<evidence type="ECO:0000256" key="1">
    <source>
        <dbReference type="ARBA" id="ARBA00004123"/>
    </source>
</evidence>
<accession>G0UKC4</accession>
<dbReference type="SUPFAM" id="SSF57667">
    <property type="entry name" value="beta-beta-alpha zinc fingers"/>
    <property type="match status" value="2"/>
</dbReference>
<dbReference type="InterPro" id="IPR014898">
    <property type="entry name" value="Znf_C2H2_LYAR"/>
</dbReference>
<dbReference type="GO" id="GO:0008270">
    <property type="term" value="F:zinc ion binding"/>
    <property type="evidence" value="ECO:0007669"/>
    <property type="project" value="UniProtKB-KW"/>
</dbReference>
<dbReference type="FunFam" id="3.30.1490.490:FF:000001">
    <property type="entry name" value="cell growth-regulating nucleolar protein-like"/>
    <property type="match status" value="1"/>
</dbReference>
<comment type="subcellular location">
    <subcellularLocation>
        <location evidence="1">Nucleus</location>
    </subcellularLocation>
</comment>
<dbReference type="GO" id="GO:0005730">
    <property type="term" value="C:nucleolus"/>
    <property type="evidence" value="ECO:0007669"/>
    <property type="project" value="TreeGrafter"/>
</dbReference>
<evidence type="ECO:0000313" key="10">
    <source>
        <dbReference type="EMBL" id="CCC89829.1"/>
    </source>
</evidence>
<evidence type="ECO:0000256" key="5">
    <source>
        <dbReference type="ARBA" id="ARBA00022833"/>
    </source>
</evidence>
<keyword evidence="2" id="KW-0479">Metal-binding</keyword>
<dbReference type="Pfam" id="PF08790">
    <property type="entry name" value="zf-LYAR"/>
    <property type="match status" value="1"/>
</dbReference>
<dbReference type="VEuPathDB" id="TriTrypDB:TcIL3000_3_2620"/>
<keyword evidence="3" id="KW-0677">Repeat</keyword>
<dbReference type="GO" id="GO:0006364">
    <property type="term" value="P:rRNA processing"/>
    <property type="evidence" value="ECO:0007669"/>
    <property type="project" value="TreeGrafter"/>
</dbReference>
<evidence type="ECO:0000256" key="4">
    <source>
        <dbReference type="ARBA" id="ARBA00022771"/>
    </source>
</evidence>
<evidence type="ECO:0000256" key="8">
    <source>
        <dbReference type="SAM" id="MobiDB-lite"/>
    </source>
</evidence>